<proteinExistence type="predicted"/>
<protein>
    <submittedName>
        <fullName evidence="2">N-acetylglucosaminyl-diphospho-decaprenol L-rhamnosyltransferase</fullName>
        <ecNumber evidence="2">2.4.1.289</ecNumber>
    </submittedName>
</protein>
<dbReference type="CDD" id="cd04186">
    <property type="entry name" value="GT_2_like_c"/>
    <property type="match status" value="1"/>
</dbReference>
<dbReference type="AlphaFoldDB" id="A0A2Z2NNX2"/>
<evidence type="ECO:0000313" key="3">
    <source>
        <dbReference type="Proteomes" id="UP000250079"/>
    </source>
</evidence>
<accession>A0A2Z2NNX2</accession>
<organism evidence="2 3">
    <name type="scientific">Granulosicoccus antarcticus IMCC3135</name>
    <dbReference type="NCBI Taxonomy" id="1192854"/>
    <lineage>
        <taxon>Bacteria</taxon>
        <taxon>Pseudomonadati</taxon>
        <taxon>Pseudomonadota</taxon>
        <taxon>Gammaproteobacteria</taxon>
        <taxon>Chromatiales</taxon>
        <taxon>Granulosicoccaceae</taxon>
        <taxon>Granulosicoccus</taxon>
    </lineage>
</organism>
<keyword evidence="3" id="KW-1185">Reference proteome</keyword>
<dbReference type="Pfam" id="PF00535">
    <property type="entry name" value="Glycos_transf_2"/>
    <property type="match status" value="1"/>
</dbReference>
<keyword evidence="2" id="KW-0328">Glycosyltransferase</keyword>
<feature type="domain" description="Glycosyltransferase 2-like" evidence="1">
    <location>
        <begin position="496"/>
        <end position="617"/>
    </location>
</feature>
<dbReference type="KEGG" id="gai:IMCC3135_07630"/>
<sequence>MREERQRNGHECSECIFPFSALDDVKTAIARFVGRCLGRAYEIRSPQPSDLTCSFSLTGADGTGPIELASQATQWELSNIRLRAGWYMLEVEHSLDSIGCVLTLQLGEAEQEYLLLSSKPVCKRIVWLQAGIGDCTVRIDQPDCSLGRLSLVALSSAFALNRMSGRLSNRGAVDGGSCREAATLYAEYQSHIHSAVLSNSYVPEEPCSLVEARVAVAADAGTELHSGLGVVSELIQASDSRSDSELALALSPDPGSIATVTLLILHGQDFDNEALASRSVTAAIAFARSVGWRIEWQSSTQFRHYHGHAVSGASIFHMQVVNDVEYRVDAFHQMMIAVRVGIDLVYADHDHIDENDIRIRPALKPEWNPELLLNTNYIQLPWMISNAWITQLETDDDSVLDTPERILLTAALGTGTGSNITLSALRDDQVIRVPKVLASLPAHRPRANDDDIRPWQGQVRKALAAAGSDATSSDGPHGGLCHVTWTLLAQLPTVDIIIPTRDKVEVLKACVDSVLEKSTYACYRLLIVDNDSEKAETQNYYESLKNISNVTLLSYAGTFNYSAINNFAVSHSDADVLVLLNNDTEVISPGWLEELVSQAMRPGVGCVGAKLYYSNGRIQHGGVIVGIAGVAGHAHRYSPRQGRGYCNRLLVSQNMTAVTAACLAVRRQTYLDAGGLDEEALQVAWNDVDFCLKVRELGYRNVWTPYAELFHHEGLSRGADDTRSKVRRVDAERQVMRARWSMDTFDDPAYHPLLTRDNESFGLA</sequence>
<dbReference type="Gene3D" id="3.90.550.10">
    <property type="entry name" value="Spore Coat Polysaccharide Biosynthesis Protein SpsA, Chain A"/>
    <property type="match status" value="1"/>
</dbReference>
<dbReference type="PANTHER" id="PTHR43179">
    <property type="entry name" value="RHAMNOSYLTRANSFERASE WBBL"/>
    <property type="match status" value="1"/>
</dbReference>
<dbReference type="PANTHER" id="PTHR43179:SF7">
    <property type="entry name" value="RHAMNOSYLTRANSFERASE WBBL"/>
    <property type="match status" value="1"/>
</dbReference>
<gene>
    <name evidence="2" type="primary">wbbL_2</name>
    <name evidence="2" type="ORF">IMCC3135_07630</name>
</gene>
<dbReference type="InterPro" id="IPR029044">
    <property type="entry name" value="Nucleotide-diphossugar_trans"/>
</dbReference>
<dbReference type="EMBL" id="CP018632">
    <property type="protein sequence ID" value="ASJ71631.1"/>
    <property type="molecule type" value="Genomic_DNA"/>
</dbReference>
<keyword evidence="2" id="KW-0808">Transferase</keyword>
<dbReference type="SUPFAM" id="SSF53448">
    <property type="entry name" value="Nucleotide-diphospho-sugar transferases"/>
    <property type="match status" value="1"/>
</dbReference>
<dbReference type="InterPro" id="IPR001173">
    <property type="entry name" value="Glyco_trans_2-like"/>
</dbReference>
<dbReference type="GO" id="GO:0102096">
    <property type="term" value="F:decaprenyl-N-acetyl-alpha-D-glucosaminyl-pyrophosphate:dTDP-alpha-L-rhamnose rhamnosyltransferase activity"/>
    <property type="evidence" value="ECO:0007669"/>
    <property type="project" value="UniProtKB-EC"/>
</dbReference>
<evidence type="ECO:0000259" key="1">
    <source>
        <dbReference type="Pfam" id="PF00535"/>
    </source>
</evidence>
<dbReference type="Proteomes" id="UP000250079">
    <property type="component" value="Chromosome"/>
</dbReference>
<reference evidence="2 3" key="1">
    <citation type="submission" date="2016-12" db="EMBL/GenBank/DDBJ databases">
        <authorList>
            <person name="Song W.-J."/>
            <person name="Kurnit D.M."/>
        </authorList>
    </citation>
    <scope>NUCLEOTIDE SEQUENCE [LARGE SCALE GENOMIC DNA]</scope>
    <source>
        <strain evidence="2 3">IMCC3135</strain>
    </source>
</reference>
<evidence type="ECO:0000313" key="2">
    <source>
        <dbReference type="EMBL" id="ASJ71631.1"/>
    </source>
</evidence>
<dbReference type="EC" id="2.4.1.289" evidence="2"/>
<name>A0A2Z2NNX2_9GAMM</name>